<evidence type="ECO:0000313" key="1">
    <source>
        <dbReference type="EMBL" id="GBN82786.1"/>
    </source>
</evidence>
<reference evidence="1 2" key="1">
    <citation type="journal article" date="2019" name="Sci. Rep.">
        <title>Orb-weaving spider Araneus ventricosus genome elucidates the spidroin gene catalogue.</title>
        <authorList>
            <person name="Kono N."/>
            <person name="Nakamura H."/>
            <person name="Ohtoshi R."/>
            <person name="Moran D.A.P."/>
            <person name="Shinohara A."/>
            <person name="Yoshida Y."/>
            <person name="Fujiwara M."/>
            <person name="Mori M."/>
            <person name="Tomita M."/>
            <person name="Arakawa K."/>
        </authorList>
    </citation>
    <scope>NUCLEOTIDE SEQUENCE [LARGE SCALE GENOMIC DNA]</scope>
</reference>
<proteinExistence type="predicted"/>
<comment type="caution">
    <text evidence="1">The sequence shown here is derived from an EMBL/GenBank/DDBJ whole genome shotgun (WGS) entry which is preliminary data.</text>
</comment>
<dbReference type="AlphaFoldDB" id="A0A4Y2S589"/>
<name>A0A4Y2S589_ARAVE</name>
<dbReference type="Proteomes" id="UP000499080">
    <property type="component" value="Unassembled WGS sequence"/>
</dbReference>
<feature type="non-terminal residue" evidence="1">
    <location>
        <position position="38"/>
    </location>
</feature>
<evidence type="ECO:0000313" key="2">
    <source>
        <dbReference type="Proteomes" id="UP000499080"/>
    </source>
</evidence>
<protein>
    <submittedName>
        <fullName evidence="1">Uncharacterized protein</fullName>
    </submittedName>
</protein>
<sequence>MSVTSFHELLEHIKEKIKKSDSVMLSSITPEERLVIML</sequence>
<dbReference type="EMBL" id="BGPR01149685">
    <property type="protein sequence ID" value="GBN82786.1"/>
    <property type="molecule type" value="Genomic_DNA"/>
</dbReference>
<accession>A0A4Y2S589</accession>
<keyword evidence="2" id="KW-1185">Reference proteome</keyword>
<gene>
    <name evidence="1" type="ORF">AVEN_157156_1</name>
</gene>
<organism evidence="1 2">
    <name type="scientific">Araneus ventricosus</name>
    <name type="common">Orbweaver spider</name>
    <name type="synonym">Epeira ventricosa</name>
    <dbReference type="NCBI Taxonomy" id="182803"/>
    <lineage>
        <taxon>Eukaryota</taxon>
        <taxon>Metazoa</taxon>
        <taxon>Ecdysozoa</taxon>
        <taxon>Arthropoda</taxon>
        <taxon>Chelicerata</taxon>
        <taxon>Arachnida</taxon>
        <taxon>Araneae</taxon>
        <taxon>Araneomorphae</taxon>
        <taxon>Entelegynae</taxon>
        <taxon>Araneoidea</taxon>
        <taxon>Araneidae</taxon>
        <taxon>Araneus</taxon>
    </lineage>
</organism>